<dbReference type="EMBL" id="KN826881">
    <property type="protein sequence ID" value="KIK77681.1"/>
    <property type="molecule type" value="Genomic_DNA"/>
</dbReference>
<dbReference type="HOGENOM" id="CLU_004552_0_1_1"/>
<keyword evidence="3" id="KW-1185">Reference proteome</keyword>
<evidence type="ECO:0000256" key="1">
    <source>
        <dbReference type="SAM" id="MobiDB-lite"/>
    </source>
</evidence>
<organism evidence="2 3">
    <name type="scientific">Paxillus rubicundulus Ve08.2h10</name>
    <dbReference type="NCBI Taxonomy" id="930991"/>
    <lineage>
        <taxon>Eukaryota</taxon>
        <taxon>Fungi</taxon>
        <taxon>Dikarya</taxon>
        <taxon>Basidiomycota</taxon>
        <taxon>Agaricomycotina</taxon>
        <taxon>Agaricomycetes</taxon>
        <taxon>Agaricomycetidae</taxon>
        <taxon>Boletales</taxon>
        <taxon>Paxilineae</taxon>
        <taxon>Paxillaceae</taxon>
        <taxon>Paxillus</taxon>
    </lineage>
</organism>
<feature type="compositionally biased region" description="Acidic residues" evidence="1">
    <location>
        <begin position="17"/>
        <end position="29"/>
    </location>
</feature>
<reference evidence="3" key="2">
    <citation type="submission" date="2015-01" db="EMBL/GenBank/DDBJ databases">
        <title>Evolutionary Origins and Diversification of the Mycorrhizal Mutualists.</title>
        <authorList>
            <consortium name="DOE Joint Genome Institute"/>
            <consortium name="Mycorrhizal Genomics Consortium"/>
            <person name="Kohler A."/>
            <person name="Kuo A."/>
            <person name="Nagy L.G."/>
            <person name="Floudas D."/>
            <person name="Copeland A."/>
            <person name="Barry K.W."/>
            <person name="Cichocki N."/>
            <person name="Veneault-Fourrey C."/>
            <person name="LaButti K."/>
            <person name="Lindquist E.A."/>
            <person name="Lipzen A."/>
            <person name="Lundell T."/>
            <person name="Morin E."/>
            <person name="Murat C."/>
            <person name="Riley R."/>
            <person name="Ohm R."/>
            <person name="Sun H."/>
            <person name="Tunlid A."/>
            <person name="Henrissat B."/>
            <person name="Grigoriev I.V."/>
            <person name="Hibbett D.S."/>
            <person name="Martin F."/>
        </authorList>
    </citation>
    <scope>NUCLEOTIDE SEQUENCE [LARGE SCALE GENOMIC DNA]</scope>
    <source>
        <strain evidence="3">Ve08.2h10</strain>
    </source>
</reference>
<dbReference type="PANTHER" id="PTHR33096">
    <property type="entry name" value="CXC2 DOMAIN-CONTAINING PROTEIN"/>
    <property type="match status" value="1"/>
</dbReference>
<dbReference type="AlphaFoldDB" id="A0A0D0D2A7"/>
<evidence type="ECO:0008006" key="4">
    <source>
        <dbReference type="Google" id="ProtNLM"/>
    </source>
</evidence>
<dbReference type="Pfam" id="PF18758">
    <property type="entry name" value="KDZ"/>
    <property type="match status" value="1"/>
</dbReference>
<accession>A0A0D0D2A7</accession>
<dbReference type="PANTHER" id="PTHR33096:SF1">
    <property type="entry name" value="CXC1-LIKE CYSTEINE CLUSTER ASSOCIATED WITH KDZ TRANSPOSASES DOMAIN-CONTAINING PROTEIN"/>
    <property type="match status" value="1"/>
</dbReference>
<dbReference type="Proteomes" id="UP000054538">
    <property type="component" value="Unassembled WGS sequence"/>
</dbReference>
<dbReference type="OrthoDB" id="3253684at2759"/>
<dbReference type="InterPro" id="IPR040521">
    <property type="entry name" value="KDZ"/>
</dbReference>
<evidence type="ECO:0000313" key="2">
    <source>
        <dbReference type="EMBL" id="KIK77681.1"/>
    </source>
</evidence>
<feature type="region of interest" description="Disordered" evidence="1">
    <location>
        <begin position="1"/>
        <end position="36"/>
    </location>
</feature>
<sequence length="673" mass="74950">MAALEAKALHVATGETTNEDADGPDDEGYDFNPDPVAQECTLESESASEHERSPSAPSPLALKATTWRIHPDLPAEQLYGSWKVLIPTLVAPFLQYTARTLGKPLGAISSMISLCNEPACEQKRTKILCLLFDHFTSVDVVLVHFGFFLNSPSQPRTAVSIDLLAFYRARAMLSTLSPPDFIPIILAGDFTWLIKHLGHAVQWYNILQVQVEKRIEGALQNCRDCMRAVPTPPSTPAIRNSFPASTLTTRISSPVSLSPGTCKPILVQHCPACFGGTRFGRPLDEGGDIHVATDGNFHHWHRRSAGNGPSFYNPSYFISKAQVDLIGNHIEKQRKKPPKTYKKVVPDEAINCCESSYEAADGKKQKATMDSFDDTGLMALICRHDVPLFFVNIDSPGEQQKYNAPACLKKELDTVISLQADLDTTDWALQTARSAIQKETATSETLSMLDSLERTHERLMIKVNMLYASLNVQDKFPELDGVRFDFIRILLLAQDLKINFNAYCKKLEELYDPAWCIPLPTPLPTKLTDLRTEQSLTEDIWVMQASEEVPLWMEDQDVQDGIRGMLKRDHCLEEQCQLGIEADNLCRWYGDELAAVELALRTPGKAPEPSPEDEGAHPDPQADVEFVEDEETVIFADYLAEDSESVWPNEEEGIPSVTAELVWEVPPVCVIVP</sequence>
<name>A0A0D0D2A7_9AGAM</name>
<evidence type="ECO:0000313" key="3">
    <source>
        <dbReference type="Proteomes" id="UP000054538"/>
    </source>
</evidence>
<reference evidence="2 3" key="1">
    <citation type="submission" date="2014-04" db="EMBL/GenBank/DDBJ databases">
        <authorList>
            <consortium name="DOE Joint Genome Institute"/>
            <person name="Kuo A."/>
            <person name="Kohler A."/>
            <person name="Jargeat P."/>
            <person name="Nagy L.G."/>
            <person name="Floudas D."/>
            <person name="Copeland A."/>
            <person name="Barry K.W."/>
            <person name="Cichocki N."/>
            <person name="Veneault-Fourrey C."/>
            <person name="LaButti K."/>
            <person name="Lindquist E.A."/>
            <person name="Lipzen A."/>
            <person name="Lundell T."/>
            <person name="Morin E."/>
            <person name="Murat C."/>
            <person name="Sun H."/>
            <person name="Tunlid A."/>
            <person name="Henrissat B."/>
            <person name="Grigoriev I.V."/>
            <person name="Hibbett D.S."/>
            <person name="Martin F."/>
            <person name="Nordberg H.P."/>
            <person name="Cantor M.N."/>
            <person name="Hua S.X."/>
        </authorList>
    </citation>
    <scope>NUCLEOTIDE SEQUENCE [LARGE SCALE GENOMIC DNA]</scope>
    <source>
        <strain evidence="2 3">Ve08.2h10</strain>
    </source>
</reference>
<gene>
    <name evidence="2" type="ORF">PAXRUDRAFT_17336</name>
</gene>
<dbReference type="InParanoid" id="A0A0D0D2A7"/>
<proteinExistence type="predicted"/>
<protein>
    <recommendedName>
        <fullName evidence="4">CxC1-like cysteine cluster associated with KDZ transposases domain-containing protein</fullName>
    </recommendedName>
</protein>